<comment type="caution">
    <text evidence="5">The sequence shown here is derived from an EMBL/GenBank/DDBJ whole genome shotgun (WGS) entry which is preliminary data.</text>
</comment>
<dbReference type="SUPFAM" id="SSF54565">
    <property type="entry name" value="Ribosomal protein S16"/>
    <property type="match status" value="1"/>
</dbReference>
<reference evidence="5" key="2">
    <citation type="journal article" date="2021" name="PeerJ">
        <title>Extensive microbial diversity within the chicken gut microbiome revealed by metagenomics and culture.</title>
        <authorList>
            <person name="Gilroy R."/>
            <person name="Ravi A."/>
            <person name="Getino M."/>
            <person name="Pursley I."/>
            <person name="Horton D.L."/>
            <person name="Alikhan N.F."/>
            <person name="Baker D."/>
            <person name="Gharbi K."/>
            <person name="Hall N."/>
            <person name="Watson M."/>
            <person name="Adriaenssens E.M."/>
            <person name="Foster-Nyarko E."/>
            <person name="Jarju S."/>
            <person name="Secka A."/>
            <person name="Antonio M."/>
            <person name="Oren A."/>
            <person name="Chaudhuri R.R."/>
            <person name="La Ragione R."/>
            <person name="Hildebrand F."/>
            <person name="Pallen M.J."/>
        </authorList>
    </citation>
    <scope>NUCLEOTIDE SEQUENCE</scope>
    <source>
        <strain evidence="5">B1-15692</strain>
    </source>
</reference>
<dbReference type="AlphaFoldDB" id="A0A9D9I6E1"/>
<accession>A0A9D9I6E1</accession>
<dbReference type="GO" id="GO:0006412">
    <property type="term" value="P:translation"/>
    <property type="evidence" value="ECO:0007669"/>
    <property type="project" value="UniProtKB-UniRule"/>
</dbReference>
<protein>
    <recommendedName>
        <fullName evidence="3">Small ribosomal subunit protein bS16</fullName>
    </recommendedName>
</protein>
<keyword evidence="4" id="KW-0175">Coiled coil</keyword>
<evidence type="ECO:0000256" key="1">
    <source>
        <dbReference type="ARBA" id="ARBA00022980"/>
    </source>
</evidence>
<comment type="similarity">
    <text evidence="3">Belongs to the bacterial ribosomal protein bS16 family.</text>
</comment>
<dbReference type="PANTHER" id="PTHR12919">
    <property type="entry name" value="30S RIBOSOMAL PROTEIN S16"/>
    <property type="match status" value="1"/>
</dbReference>
<dbReference type="GO" id="GO:0015935">
    <property type="term" value="C:small ribosomal subunit"/>
    <property type="evidence" value="ECO:0007669"/>
    <property type="project" value="TreeGrafter"/>
</dbReference>
<dbReference type="NCBIfam" id="TIGR00002">
    <property type="entry name" value="S16"/>
    <property type="match status" value="1"/>
</dbReference>
<dbReference type="PANTHER" id="PTHR12919:SF20">
    <property type="entry name" value="SMALL RIBOSOMAL SUBUNIT PROTEIN BS16M"/>
    <property type="match status" value="1"/>
</dbReference>
<dbReference type="GO" id="GO:0005737">
    <property type="term" value="C:cytoplasm"/>
    <property type="evidence" value="ECO:0007669"/>
    <property type="project" value="UniProtKB-ARBA"/>
</dbReference>
<evidence type="ECO:0000256" key="3">
    <source>
        <dbReference type="HAMAP-Rule" id="MF_00385"/>
    </source>
</evidence>
<gene>
    <name evidence="3" type="primary">rpsP</name>
    <name evidence="5" type="ORF">IAB99_01860</name>
</gene>
<dbReference type="Pfam" id="PF00886">
    <property type="entry name" value="Ribosomal_S16"/>
    <property type="match status" value="1"/>
</dbReference>
<proteinExistence type="inferred from homology"/>
<name>A0A9D9I6E1_9BACT</name>
<dbReference type="GO" id="GO:0003735">
    <property type="term" value="F:structural constituent of ribosome"/>
    <property type="evidence" value="ECO:0007669"/>
    <property type="project" value="InterPro"/>
</dbReference>
<sequence>MAVKIRLQRHGKKNFAFFHIVVADTRAPRDGRFIEQIGSYNPNTNPATIVLNDERALAWLNVGAQPTLVVRRILSYEGVLLRKHLQGGVAKGALTQEQADQKFNAWKAQRDAKINAKIEGISKAAADAVKAAHEAESKVNQERAEALAKKKAEAEEAARAAAEAAAAEKAAKEAEAAAAEATAENPEA</sequence>
<reference evidence="5" key="1">
    <citation type="submission" date="2020-10" db="EMBL/GenBank/DDBJ databases">
        <authorList>
            <person name="Gilroy R."/>
        </authorList>
    </citation>
    <scope>NUCLEOTIDE SEQUENCE</scope>
    <source>
        <strain evidence="5">B1-15692</strain>
    </source>
</reference>
<keyword evidence="2 3" id="KW-0687">Ribonucleoprotein</keyword>
<dbReference type="HAMAP" id="MF_00385">
    <property type="entry name" value="Ribosomal_bS16"/>
    <property type="match status" value="1"/>
</dbReference>
<evidence type="ECO:0000256" key="2">
    <source>
        <dbReference type="ARBA" id="ARBA00023274"/>
    </source>
</evidence>
<dbReference type="InterPro" id="IPR023803">
    <property type="entry name" value="Ribosomal_bS16_dom_sf"/>
</dbReference>
<evidence type="ECO:0000313" key="5">
    <source>
        <dbReference type="EMBL" id="MBO8466495.1"/>
    </source>
</evidence>
<dbReference type="Gene3D" id="3.30.1320.10">
    <property type="match status" value="1"/>
</dbReference>
<evidence type="ECO:0000313" key="6">
    <source>
        <dbReference type="Proteomes" id="UP000823660"/>
    </source>
</evidence>
<dbReference type="EMBL" id="JADIMH010000011">
    <property type="protein sequence ID" value="MBO8466495.1"/>
    <property type="molecule type" value="Genomic_DNA"/>
</dbReference>
<dbReference type="NCBIfam" id="NF011094">
    <property type="entry name" value="PRK14521.1"/>
    <property type="match status" value="1"/>
</dbReference>
<dbReference type="Proteomes" id="UP000823660">
    <property type="component" value="Unassembled WGS sequence"/>
</dbReference>
<keyword evidence="1 3" id="KW-0689">Ribosomal protein</keyword>
<feature type="coiled-coil region" evidence="4">
    <location>
        <begin position="125"/>
        <end position="184"/>
    </location>
</feature>
<dbReference type="InterPro" id="IPR000307">
    <property type="entry name" value="Ribosomal_bS16"/>
</dbReference>
<evidence type="ECO:0000256" key="4">
    <source>
        <dbReference type="SAM" id="Coils"/>
    </source>
</evidence>
<organism evidence="5 6">
    <name type="scientific">Candidatus Cryptobacteroides faecipullorum</name>
    <dbReference type="NCBI Taxonomy" id="2840764"/>
    <lineage>
        <taxon>Bacteria</taxon>
        <taxon>Pseudomonadati</taxon>
        <taxon>Bacteroidota</taxon>
        <taxon>Bacteroidia</taxon>
        <taxon>Bacteroidales</taxon>
        <taxon>Candidatus Cryptobacteroides</taxon>
    </lineage>
</organism>